<dbReference type="InterPro" id="IPR050659">
    <property type="entry name" value="Peptidase_M24B"/>
</dbReference>
<evidence type="ECO:0000313" key="2">
    <source>
        <dbReference type="EMBL" id="GAI73723.1"/>
    </source>
</evidence>
<name>X1QZL0_9ZZZZ</name>
<sequence length="69" mass="7456">FAHALGHGVGLAPHELPRLGPNSLEHLVNGMVFTIEPGIYLVGWGGVRIEDTVVMESGKIRVISRARKV</sequence>
<feature type="domain" description="Peptidase M24" evidence="1">
    <location>
        <begin position="1"/>
        <end position="55"/>
    </location>
</feature>
<dbReference type="Gene3D" id="3.90.230.10">
    <property type="entry name" value="Creatinase/methionine aminopeptidase superfamily"/>
    <property type="match status" value="1"/>
</dbReference>
<dbReference type="PANTHER" id="PTHR46112:SF3">
    <property type="entry name" value="AMINOPEPTIDASE YPDF"/>
    <property type="match status" value="1"/>
</dbReference>
<dbReference type="Pfam" id="PF00557">
    <property type="entry name" value="Peptidase_M24"/>
    <property type="match status" value="1"/>
</dbReference>
<organism evidence="2">
    <name type="scientific">marine sediment metagenome</name>
    <dbReference type="NCBI Taxonomy" id="412755"/>
    <lineage>
        <taxon>unclassified sequences</taxon>
        <taxon>metagenomes</taxon>
        <taxon>ecological metagenomes</taxon>
    </lineage>
</organism>
<dbReference type="EMBL" id="BARW01012822">
    <property type="protein sequence ID" value="GAI73723.1"/>
    <property type="molecule type" value="Genomic_DNA"/>
</dbReference>
<gene>
    <name evidence="2" type="ORF">S12H4_23915</name>
</gene>
<proteinExistence type="predicted"/>
<comment type="caution">
    <text evidence="2">The sequence shown here is derived from an EMBL/GenBank/DDBJ whole genome shotgun (WGS) entry which is preliminary data.</text>
</comment>
<protein>
    <recommendedName>
        <fullName evidence="1">Peptidase M24 domain-containing protein</fullName>
    </recommendedName>
</protein>
<feature type="non-terminal residue" evidence="2">
    <location>
        <position position="1"/>
    </location>
</feature>
<dbReference type="InterPro" id="IPR000994">
    <property type="entry name" value="Pept_M24"/>
</dbReference>
<dbReference type="AlphaFoldDB" id="X1QZL0"/>
<evidence type="ECO:0000259" key="1">
    <source>
        <dbReference type="Pfam" id="PF00557"/>
    </source>
</evidence>
<reference evidence="2" key="1">
    <citation type="journal article" date="2014" name="Front. Microbiol.">
        <title>High frequency of phylogenetically diverse reductive dehalogenase-homologous genes in deep subseafloor sedimentary metagenomes.</title>
        <authorList>
            <person name="Kawai M."/>
            <person name="Futagami T."/>
            <person name="Toyoda A."/>
            <person name="Takaki Y."/>
            <person name="Nishi S."/>
            <person name="Hori S."/>
            <person name="Arai W."/>
            <person name="Tsubouchi T."/>
            <person name="Morono Y."/>
            <person name="Uchiyama I."/>
            <person name="Ito T."/>
            <person name="Fujiyama A."/>
            <person name="Inagaki F."/>
            <person name="Takami H."/>
        </authorList>
    </citation>
    <scope>NUCLEOTIDE SEQUENCE</scope>
    <source>
        <strain evidence="2">Expedition CK06-06</strain>
    </source>
</reference>
<accession>X1QZL0</accession>
<dbReference type="PANTHER" id="PTHR46112">
    <property type="entry name" value="AMINOPEPTIDASE"/>
    <property type="match status" value="1"/>
</dbReference>
<dbReference type="InterPro" id="IPR036005">
    <property type="entry name" value="Creatinase/aminopeptidase-like"/>
</dbReference>
<dbReference type="SUPFAM" id="SSF55920">
    <property type="entry name" value="Creatinase/aminopeptidase"/>
    <property type="match status" value="1"/>
</dbReference>